<dbReference type="SUPFAM" id="SSF53955">
    <property type="entry name" value="Lysozyme-like"/>
    <property type="match status" value="1"/>
</dbReference>
<dbReference type="InterPro" id="IPR023346">
    <property type="entry name" value="Lysozyme-like_dom_sf"/>
</dbReference>
<dbReference type="EMBL" id="CP090645">
    <property type="protein sequence ID" value="WFN24083.1"/>
    <property type="molecule type" value="Genomic_DNA"/>
</dbReference>
<evidence type="ECO:0000256" key="1">
    <source>
        <dbReference type="SAM" id="MobiDB-lite"/>
    </source>
</evidence>
<evidence type="ECO:0000259" key="2">
    <source>
        <dbReference type="Pfam" id="PF01464"/>
    </source>
</evidence>
<dbReference type="InterPro" id="IPR008258">
    <property type="entry name" value="Transglycosylase_SLT_dom_1"/>
</dbReference>
<dbReference type="CDD" id="cd16892">
    <property type="entry name" value="LT_VirB1-like"/>
    <property type="match status" value="1"/>
</dbReference>
<evidence type="ECO:0000313" key="3">
    <source>
        <dbReference type="EMBL" id="WFN24083.1"/>
    </source>
</evidence>
<dbReference type="RefSeq" id="WP_089464393.1">
    <property type="nucleotide sequence ID" value="NZ_JAIZPX010000031.1"/>
</dbReference>
<dbReference type="Pfam" id="PF01464">
    <property type="entry name" value="SLT"/>
    <property type="match status" value="1"/>
</dbReference>
<dbReference type="Proteomes" id="UP001220209">
    <property type="component" value="Plasmid unnamed3"/>
</dbReference>
<organism evidence="3 4">
    <name type="scientific">Burkholderia contaminans</name>
    <dbReference type="NCBI Taxonomy" id="488447"/>
    <lineage>
        <taxon>Bacteria</taxon>
        <taxon>Pseudomonadati</taxon>
        <taxon>Pseudomonadota</taxon>
        <taxon>Betaproteobacteria</taxon>
        <taxon>Burkholderiales</taxon>
        <taxon>Burkholderiaceae</taxon>
        <taxon>Burkholderia</taxon>
        <taxon>Burkholderia cepacia complex</taxon>
    </lineage>
</organism>
<dbReference type="AlphaFoldDB" id="A0ABD7YH61"/>
<protein>
    <submittedName>
        <fullName evidence="3">Lytic transglycosylase domain-containing protein</fullName>
    </submittedName>
</protein>
<feature type="region of interest" description="Disordered" evidence="1">
    <location>
        <begin position="173"/>
        <end position="240"/>
    </location>
</feature>
<proteinExistence type="predicted"/>
<dbReference type="Gene3D" id="1.10.530.10">
    <property type="match status" value="1"/>
</dbReference>
<accession>A0ABD7YH61</accession>
<evidence type="ECO:0000313" key="4">
    <source>
        <dbReference type="Proteomes" id="UP001220209"/>
    </source>
</evidence>
<name>A0ABD7YH61_9BURK</name>
<keyword evidence="3" id="KW-0614">Plasmid</keyword>
<gene>
    <name evidence="3" type="ORF">LXE91_42300</name>
</gene>
<feature type="compositionally biased region" description="Polar residues" evidence="1">
    <location>
        <begin position="173"/>
        <end position="188"/>
    </location>
</feature>
<reference evidence="3 4" key="1">
    <citation type="submission" date="2021-12" db="EMBL/GenBank/DDBJ databases">
        <title>Genomic and phenotypic characterization of three Burkholderia contaminans isolates recovered from different sources.</title>
        <authorList>
            <person name="Lopez De Volder A."/>
            <person name="Fan Y."/>
            <person name="Nunvar J."/>
            <person name="Herrera T."/>
            <person name="Timp W."/>
            <person name="Degrossi J."/>
        </authorList>
    </citation>
    <scope>NUCLEOTIDE SEQUENCE [LARGE SCALE GENOMIC DNA]</scope>
    <source>
        <strain evidence="3 4">LMG 23361</strain>
        <plasmid evidence="3 4">unnamed3</plasmid>
    </source>
</reference>
<feature type="domain" description="Transglycosylase SLT" evidence="2">
    <location>
        <begin position="12"/>
        <end position="144"/>
    </location>
</feature>
<sequence length="240" mass="25768">MLPIDLSMLVQQCAPSVHPTTMQAVVHTESALNPYAIGVVGGHLVRQPRTREEAVSTVAALEAGGWNYSAGLAQVNRAHFARYKLLNGGVFDPCANLRAGSEILTDCYTRAALRAGPGQVALRRALSCYYSGNEQRGFKRENDGKSYVTRVVAARPADTTSTTGGIMRVALAQPTTEQAPAPNPQTTVPPIRVVREDAEPAKPSGKGKAKVQQQQEQAPSAKPRSGWDVFGDFGQTRENQ</sequence>
<geneLocation type="plasmid" evidence="3 4">
    <name>unnamed3</name>
</geneLocation>